<dbReference type="SMART" id="SM00283">
    <property type="entry name" value="MA"/>
    <property type="match status" value="1"/>
</dbReference>
<dbReference type="CDD" id="cd11386">
    <property type="entry name" value="MCP_signal"/>
    <property type="match status" value="1"/>
</dbReference>
<dbReference type="Pfam" id="PF00015">
    <property type="entry name" value="MCPsignal"/>
    <property type="match status" value="1"/>
</dbReference>
<proteinExistence type="inferred from homology"/>
<dbReference type="InterPro" id="IPR029151">
    <property type="entry name" value="Sensor-like_sf"/>
</dbReference>
<keyword evidence="9" id="KW-1185">Reference proteome</keyword>
<dbReference type="Gene3D" id="3.30.450.20">
    <property type="entry name" value="PAS domain"/>
    <property type="match status" value="1"/>
</dbReference>
<comment type="subcellular location">
    <subcellularLocation>
        <location evidence="1">Membrane</location>
    </subcellularLocation>
</comment>
<sequence length="679" mass="73505">MAFQQRPIGQQILVLGVIVCVLVFGVLIVFTSYTVQSTALRLATNELDSQINLVKNSLQVAYNGALARSQGTVDLFPRHLPGTLTVTDDVVQTGAAMAPVVKAGDTPINGRVDLLEAYKHQTNAEPAIVARDAQGRWLRVNTLLKGKDGKPQLGSEVKADEEITKTIASGKPYTGLVLRNGDYYLTRAQPIKNSAGKVAGWYQVRIGLSEEIKGLRDMLKTVVVGKTGYLYVLAPTHDDKIAQFIVHPREEGKLAGEVLQGQERQVIETLVKQRNGTMEYEWPDKDGNMRMKTVAFAEVPSWGWIVGTGSYIDEFTAEGTALRNRLVILSVVLAVVMLALLHLGLRRQLHPLKHLTEMVGRFGAGDLTVRMNGTTDPHSRNEIDQVAVSFNTAVAKLEEMVGETLQTASRLENTATELQNSSDLMSDASSRQSNAASSMAATVQQISTGISHIADNAQEATNASQSTLSVVGDGRRKVAQMLDEMRGIAEATQRAAQRITELGERSGEIRQIVAVIKEIAEQTNLLALNAAIEAARAGEQGRGFAVVADEVRKLAERTTHSTQEIGDLIGGIVNETQQMAGEIVNVSTRMDGGVKVASDTDSMLDTIHHHAGQVTVAVTDIAHATREQSQAGQQLAQGVESVAQMAEENNQIAGTNRHATHDLHLQSATMRTKLAVFRI</sequence>
<dbReference type="Gene3D" id="1.10.287.950">
    <property type="entry name" value="Methyl-accepting chemotaxis protein"/>
    <property type="match status" value="1"/>
</dbReference>
<evidence type="ECO:0000256" key="3">
    <source>
        <dbReference type="ARBA" id="ARBA00029447"/>
    </source>
</evidence>
<keyword evidence="5" id="KW-1133">Transmembrane helix</keyword>
<keyword evidence="5" id="KW-0472">Membrane</keyword>
<evidence type="ECO:0000256" key="5">
    <source>
        <dbReference type="SAM" id="Phobius"/>
    </source>
</evidence>
<dbReference type="SMART" id="SM00304">
    <property type="entry name" value="HAMP"/>
    <property type="match status" value="1"/>
</dbReference>
<feature type="domain" description="HAMP" evidence="7">
    <location>
        <begin position="346"/>
        <end position="402"/>
    </location>
</feature>
<comment type="similarity">
    <text evidence="3">Belongs to the methyl-accepting chemotaxis (MCP) protein family.</text>
</comment>
<feature type="domain" description="Methyl-accepting transducer" evidence="6">
    <location>
        <begin position="407"/>
        <end position="643"/>
    </location>
</feature>
<keyword evidence="5" id="KW-0812">Transmembrane</keyword>
<dbReference type="CDD" id="cd12912">
    <property type="entry name" value="PDC2_MCP_like"/>
    <property type="match status" value="1"/>
</dbReference>
<dbReference type="PANTHER" id="PTHR32089:SF112">
    <property type="entry name" value="LYSOZYME-LIKE PROTEIN-RELATED"/>
    <property type="match status" value="1"/>
</dbReference>
<dbReference type="PANTHER" id="PTHR32089">
    <property type="entry name" value="METHYL-ACCEPTING CHEMOTAXIS PROTEIN MCPB"/>
    <property type="match status" value="1"/>
</dbReference>
<dbReference type="InterPro" id="IPR033462">
    <property type="entry name" value="Cache_3-Cache_2"/>
</dbReference>
<name>A0A4U0Q010_9NEIS</name>
<accession>A0A4U0Q010</accession>
<comment type="caution">
    <text evidence="8">The sequence shown here is derived from an EMBL/GenBank/DDBJ whole genome shotgun (WGS) entry which is preliminary data.</text>
</comment>
<dbReference type="SUPFAM" id="SSF58104">
    <property type="entry name" value="Methyl-accepting chemotaxis protein (MCP) signaling domain"/>
    <property type="match status" value="1"/>
</dbReference>
<dbReference type="OrthoDB" id="9763018at2"/>
<dbReference type="RefSeq" id="WP_136772826.1">
    <property type="nucleotide sequence ID" value="NZ_CP156074.1"/>
</dbReference>
<dbReference type="Pfam" id="PF00672">
    <property type="entry name" value="HAMP"/>
    <property type="match status" value="1"/>
</dbReference>
<evidence type="ECO:0000313" key="9">
    <source>
        <dbReference type="Proteomes" id="UP000310016"/>
    </source>
</evidence>
<gene>
    <name evidence="8" type="ORF">FAZ21_08275</name>
</gene>
<dbReference type="PROSITE" id="PS50111">
    <property type="entry name" value="CHEMOTAXIS_TRANSDUC_2"/>
    <property type="match status" value="1"/>
</dbReference>
<evidence type="ECO:0000313" key="8">
    <source>
        <dbReference type="EMBL" id="TJZ74271.1"/>
    </source>
</evidence>
<evidence type="ECO:0000256" key="4">
    <source>
        <dbReference type="PROSITE-ProRule" id="PRU00284"/>
    </source>
</evidence>
<keyword evidence="2 4" id="KW-0807">Transducer</keyword>
<feature type="transmembrane region" description="Helical" evidence="5">
    <location>
        <begin position="12"/>
        <end position="33"/>
    </location>
</feature>
<protein>
    <submittedName>
        <fullName evidence="8">Methyl-accepting chemotaxis protein</fullName>
    </submittedName>
</protein>
<dbReference type="Proteomes" id="UP000310016">
    <property type="component" value="Unassembled WGS sequence"/>
</dbReference>
<organism evidence="8 9">
    <name type="scientific">Chitiniphilus eburneus</name>
    <dbReference type="NCBI Taxonomy" id="2571148"/>
    <lineage>
        <taxon>Bacteria</taxon>
        <taxon>Pseudomonadati</taxon>
        <taxon>Pseudomonadota</taxon>
        <taxon>Betaproteobacteria</taxon>
        <taxon>Neisseriales</taxon>
        <taxon>Chitinibacteraceae</taxon>
        <taxon>Chitiniphilus</taxon>
    </lineage>
</organism>
<evidence type="ECO:0000256" key="2">
    <source>
        <dbReference type="ARBA" id="ARBA00023224"/>
    </source>
</evidence>
<dbReference type="FunFam" id="1.10.287.950:FF:000001">
    <property type="entry name" value="Methyl-accepting chemotaxis sensory transducer"/>
    <property type="match status" value="1"/>
</dbReference>
<evidence type="ECO:0000259" key="6">
    <source>
        <dbReference type="PROSITE" id="PS50111"/>
    </source>
</evidence>
<dbReference type="PROSITE" id="PS50885">
    <property type="entry name" value="HAMP"/>
    <property type="match status" value="1"/>
</dbReference>
<dbReference type="CDD" id="cd06225">
    <property type="entry name" value="HAMP"/>
    <property type="match status" value="1"/>
</dbReference>
<dbReference type="Pfam" id="PF17201">
    <property type="entry name" value="Cache_3-Cache_2"/>
    <property type="match status" value="1"/>
</dbReference>
<evidence type="ECO:0000256" key="1">
    <source>
        <dbReference type="ARBA" id="ARBA00004370"/>
    </source>
</evidence>
<reference evidence="8 9" key="1">
    <citation type="submission" date="2019-04" db="EMBL/GenBank/DDBJ databases">
        <title>Chitiniphilus eburnea sp. nov., a novel chitinolytic bacterium isolated from aquaculture sludge.</title>
        <authorList>
            <person name="Sheng M."/>
        </authorList>
    </citation>
    <scope>NUCLEOTIDE SEQUENCE [LARGE SCALE GENOMIC DNA]</scope>
    <source>
        <strain evidence="8 9">HX-2-15</strain>
    </source>
</reference>
<evidence type="ECO:0000259" key="7">
    <source>
        <dbReference type="PROSITE" id="PS50885"/>
    </source>
</evidence>
<dbReference type="InterPro" id="IPR004089">
    <property type="entry name" value="MCPsignal_dom"/>
</dbReference>
<dbReference type="InterPro" id="IPR003660">
    <property type="entry name" value="HAMP_dom"/>
</dbReference>
<dbReference type="GO" id="GO:0007165">
    <property type="term" value="P:signal transduction"/>
    <property type="evidence" value="ECO:0007669"/>
    <property type="project" value="UniProtKB-KW"/>
</dbReference>
<dbReference type="AlphaFoldDB" id="A0A4U0Q010"/>
<dbReference type="GO" id="GO:0006935">
    <property type="term" value="P:chemotaxis"/>
    <property type="evidence" value="ECO:0007669"/>
    <property type="project" value="UniProtKB-ARBA"/>
</dbReference>
<dbReference type="SUPFAM" id="SSF103190">
    <property type="entry name" value="Sensory domain-like"/>
    <property type="match status" value="1"/>
</dbReference>
<dbReference type="EMBL" id="SUMF01000006">
    <property type="protein sequence ID" value="TJZ74271.1"/>
    <property type="molecule type" value="Genomic_DNA"/>
</dbReference>
<dbReference type="GO" id="GO:0016020">
    <property type="term" value="C:membrane"/>
    <property type="evidence" value="ECO:0007669"/>
    <property type="project" value="UniProtKB-SubCell"/>
</dbReference>